<evidence type="ECO:0000313" key="2">
    <source>
        <dbReference type="Proteomes" id="UP000440224"/>
    </source>
</evidence>
<organism evidence="1 2">
    <name type="scientific">Polyangium spumosum</name>
    <dbReference type="NCBI Taxonomy" id="889282"/>
    <lineage>
        <taxon>Bacteria</taxon>
        <taxon>Pseudomonadati</taxon>
        <taxon>Myxococcota</taxon>
        <taxon>Polyangia</taxon>
        <taxon>Polyangiales</taxon>
        <taxon>Polyangiaceae</taxon>
        <taxon>Polyangium</taxon>
    </lineage>
</organism>
<keyword evidence="1" id="KW-0238">DNA-binding</keyword>
<gene>
    <name evidence="1" type="ORF">GF068_14665</name>
</gene>
<dbReference type="AlphaFoldDB" id="A0A6N7PSZ2"/>
<sequence>MAEARALPANEYTQIEGFVSVPSGTYFSATGDFGFAIQDDTGGIYVSLLDPVNILIGSQVRVIGQVTQVSKQTVLVTNATGPQVLGGVKEVMPKDVTAGDVGESTEGQLVRVKGKVSKDLVQEQFVGVRASVDDGSGEIQIFVCLQGDKPLIDTTKLTVGAEVEITGLVQQYFERYEIAPRGAVDLVIPAPSP</sequence>
<accession>A0A6N7PSZ2</accession>
<comment type="caution">
    <text evidence="1">The sequence shown here is derived from an EMBL/GenBank/DDBJ whole genome shotgun (WGS) entry which is preliminary data.</text>
</comment>
<proteinExistence type="predicted"/>
<dbReference type="Proteomes" id="UP000440224">
    <property type="component" value="Unassembled WGS sequence"/>
</dbReference>
<evidence type="ECO:0000313" key="1">
    <source>
        <dbReference type="EMBL" id="MRG93164.1"/>
    </source>
</evidence>
<name>A0A6N7PSZ2_9BACT</name>
<keyword evidence="2" id="KW-1185">Reference proteome</keyword>
<protein>
    <submittedName>
        <fullName evidence="1">DNA-binding protein</fullName>
    </submittedName>
</protein>
<reference evidence="1 2" key="1">
    <citation type="submission" date="2019-10" db="EMBL/GenBank/DDBJ databases">
        <title>A soil myxobacterium in the family Polyangiaceae.</title>
        <authorList>
            <person name="Li Y."/>
            <person name="Wang J."/>
        </authorList>
    </citation>
    <scope>NUCLEOTIDE SEQUENCE [LARGE SCALE GENOMIC DNA]</scope>
    <source>
        <strain evidence="1 2">DSM 14734</strain>
    </source>
</reference>
<dbReference type="EMBL" id="WJIE01000004">
    <property type="protein sequence ID" value="MRG93164.1"/>
    <property type="molecule type" value="Genomic_DNA"/>
</dbReference>
<dbReference type="GO" id="GO:0003677">
    <property type="term" value="F:DNA binding"/>
    <property type="evidence" value="ECO:0007669"/>
    <property type="project" value="UniProtKB-KW"/>
</dbReference>